<sequence length="274" mass="29270">MARKNNVTRLPTRRGTAAQRATEPVQAAVRDYLQARTRLNEHLAQVDAILEHGAADRVEQQAAALGEVLITVHGSLVRLATAVDIGPGTADPAELSTAFAETTSALVERAEPRPVPAPASEATALSTLDELTALGADSVVIQSPVTASGRPRAYQRGDDGQWHSHTIGRGGISSENLWTSDGDLVVVLRTERPVTVGATPVQRIIAEAGFRKWQIHDDQPGRLSLARSETVVDLRYSTATGTVTKATRTHPDGHVEQPAAVGKLGTVLRWLKDD</sequence>
<dbReference type="KEGG" id="nwl:NWFMUON74_39860"/>
<dbReference type="GeneID" id="80348479"/>
<accession>A0A7G1KSP4</accession>
<dbReference type="EMBL" id="AP023396">
    <property type="protein sequence ID" value="BCK56214.1"/>
    <property type="molecule type" value="Genomic_DNA"/>
</dbReference>
<dbReference type="Proteomes" id="UP000516173">
    <property type="component" value="Chromosome"/>
</dbReference>
<feature type="region of interest" description="Disordered" evidence="1">
    <location>
        <begin position="1"/>
        <end position="23"/>
    </location>
</feature>
<keyword evidence="3" id="KW-1185">Reference proteome</keyword>
<reference evidence="2 3" key="1">
    <citation type="submission" date="2020-08" db="EMBL/GenBank/DDBJ databases">
        <title>Genome Sequencing of Nocardia wallacei strain FMUON74 and assembly.</title>
        <authorList>
            <person name="Toyokawa M."/>
            <person name="Uesaka K."/>
        </authorList>
    </citation>
    <scope>NUCLEOTIDE SEQUENCE [LARGE SCALE GENOMIC DNA]</scope>
    <source>
        <strain evidence="2 3">FMUON74</strain>
    </source>
</reference>
<protein>
    <submittedName>
        <fullName evidence="2">Uncharacterized protein</fullName>
    </submittedName>
</protein>
<evidence type="ECO:0000256" key="1">
    <source>
        <dbReference type="SAM" id="MobiDB-lite"/>
    </source>
</evidence>
<proteinExistence type="predicted"/>
<evidence type="ECO:0000313" key="2">
    <source>
        <dbReference type="EMBL" id="BCK56214.1"/>
    </source>
</evidence>
<dbReference type="RefSeq" id="WP_187683331.1">
    <property type="nucleotide sequence ID" value="NZ_AP023396.1"/>
</dbReference>
<evidence type="ECO:0000313" key="3">
    <source>
        <dbReference type="Proteomes" id="UP000516173"/>
    </source>
</evidence>
<dbReference type="AlphaFoldDB" id="A0A7G1KSP4"/>
<gene>
    <name evidence="2" type="ORF">NWFMUON74_39860</name>
</gene>
<organism evidence="2 3">
    <name type="scientific">Nocardia wallacei</name>
    <dbReference type="NCBI Taxonomy" id="480035"/>
    <lineage>
        <taxon>Bacteria</taxon>
        <taxon>Bacillati</taxon>
        <taxon>Actinomycetota</taxon>
        <taxon>Actinomycetes</taxon>
        <taxon>Mycobacteriales</taxon>
        <taxon>Nocardiaceae</taxon>
        <taxon>Nocardia</taxon>
    </lineage>
</organism>
<name>A0A7G1KSP4_9NOCA</name>